<feature type="transmembrane region" description="Helical" evidence="9">
    <location>
        <begin position="79"/>
        <end position="101"/>
    </location>
</feature>
<protein>
    <recommendedName>
        <fullName evidence="3 8">ER membrane protein complex subunit 4</fullName>
    </recommendedName>
</protein>
<evidence type="ECO:0000256" key="6">
    <source>
        <dbReference type="ARBA" id="ARBA00022989"/>
    </source>
</evidence>
<evidence type="ECO:0000256" key="4">
    <source>
        <dbReference type="ARBA" id="ARBA00022692"/>
    </source>
</evidence>
<evidence type="ECO:0000313" key="11">
    <source>
        <dbReference type="Proteomes" id="UP000070444"/>
    </source>
</evidence>
<feature type="transmembrane region" description="Helical" evidence="9">
    <location>
        <begin position="127"/>
        <end position="147"/>
    </location>
</feature>
<dbReference type="PIRSF" id="PIRSF017207">
    <property type="entry name" value="UCP017207_TM-p85"/>
    <property type="match status" value="1"/>
</dbReference>
<dbReference type="Proteomes" id="UP000070444">
    <property type="component" value="Unassembled WGS sequence"/>
</dbReference>
<proteinExistence type="inferred from homology"/>
<dbReference type="InterPro" id="IPR009445">
    <property type="entry name" value="TMEM85/Emc4"/>
</dbReference>
<accession>A0A137P6G6</accession>
<reference evidence="10 11" key="1">
    <citation type="journal article" date="2015" name="Genome Biol. Evol.">
        <title>Phylogenomic analyses indicate that early fungi evolved digesting cell walls of algal ancestors of land plants.</title>
        <authorList>
            <person name="Chang Y."/>
            <person name="Wang S."/>
            <person name="Sekimoto S."/>
            <person name="Aerts A.L."/>
            <person name="Choi C."/>
            <person name="Clum A."/>
            <person name="LaButti K.M."/>
            <person name="Lindquist E.A."/>
            <person name="Yee Ngan C."/>
            <person name="Ohm R.A."/>
            <person name="Salamov A.A."/>
            <person name="Grigoriev I.V."/>
            <person name="Spatafora J.W."/>
            <person name="Berbee M.L."/>
        </authorList>
    </citation>
    <scope>NUCLEOTIDE SEQUENCE [LARGE SCALE GENOMIC DNA]</scope>
    <source>
        <strain evidence="10 11">NRRL 28638</strain>
    </source>
</reference>
<keyword evidence="7 8" id="KW-0472">Membrane</keyword>
<evidence type="ECO:0000256" key="3">
    <source>
        <dbReference type="ARBA" id="ARBA00020820"/>
    </source>
</evidence>
<gene>
    <name evidence="10" type="ORF">CONCODRAFT_17531</name>
</gene>
<dbReference type="STRING" id="796925.A0A137P6G6"/>
<dbReference type="OrthoDB" id="369569at2759"/>
<comment type="similarity">
    <text evidence="2 8">Belongs to the EMC4 family.</text>
</comment>
<evidence type="ECO:0000313" key="10">
    <source>
        <dbReference type="EMBL" id="KXN70524.1"/>
    </source>
</evidence>
<dbReference type="AlphaFoldDB" id="A0A137P6G6"/>
<sequence>MKKNNSTAAKWDINYSSLDQAKHKNIANPIGYSNFSSITSKSNSKSKLREIAPPNIELKNKKAWEIALGNAKNIPMNAIMLYMSGNGIQIFSIVITFMLLFNPIKDVMNVNTVFNRLKGAQQLEASFAAQKLVYILINLAIMGMGLWKCSSMGLLPTSPSDWLAFEPPRKFREIMLT</sequence>
<organism evidence="10 11">
    <name type="scientific">Conidiobolus coronatus (strain ATCC 28846 / CBS 209.66 / NRRL 28638)</name>
    <name type="common">Delacroixia coronata</name>
    <dbReference type="NCBI Taxonomy" id="796925"/>
    <lineage>
        <taxon>Eukaryota</taxon>
        <taxon>Fungi</taxon>
        <taxon>Fungi incertae sedis</taxon>
        <taxon>Zoopagomycota</taxon>
        <taxon>Entomophthoromycotina</taxon>
        <taxon>Entomophthoromycetes</taxon>
        <taxon>Entomophthorales</taxon>
        <taxon>Ancylistaceae</taxon>
        <taxon>Conidiobolus</taxon>
    </lineage>
</organism>
<keyword evidence="4 9" id="KW-0812">Transmembrane</keyword>
<name>A0A137P6G6_CONC2</name>
<evidence type="ECO:0000256" key="7">
    <source>
        <dbReference type="ARBA" id="ARBA00023136"/>
    </source>
</evidence>
<evidence type="ECO:0000256" key="9">
    <source>
        <dbReference type="SAM" id="Phobius"/>
    </source>
</evidence>
<comment type="subcellular location">
    <subcellularLocation>
        <location evidence="1">Endoplasmic reticulum membrane</location>
        <topology evidence="1">Multi-pass membrane protein</topology>
    </subcellularLocation>
</comment>
<dbReference type="OMA" id="IPMNFFM"/>
<keyword evidence="11" id="KW-1185">Reference proteome</keyword>
<evidence type="ECO:0000256" key="8">
    <source>
        <dbReference type="PIRNR" id="PIRNR017207"/>
    </source>
</evidence>
<dbReference type="EMBL" id="KQ964499">
    <property type="protein sequence ID" value="KXN70524.1"/>
    <property type="molecule type" value="Genomic_DNA"/>
</dbReference>
<keyword evidence="5" id="KW-0256">Endoplasmic reticulum</keyword>
<keyword evidence="6 9" id="KW-1133">Transmembrane helix</keyword>
<evidence type="ECO:0000256" key="1">
    <source>
        <dbReference type="ARBA" id="ARBA00004477"/>
    </source>
</evidence>
<dbReference type="GO" id="GO:0005789">
    <property type="term" value="C:endoplasmic reticulum membrane"/>
    <property type="evidence" value="ECO:0007669"/>
    <property type="project" value="UniProtKB-SubCell"/>
</dbReference>
<dbReference type="Pfam" id="PF06417">
    <property type="entry name" value="EMC4"/>
    <property type="match status" value="1"/>
</dbReference>
<evidence type="ECO:0000256" key="2">
    <source>
        <dbReference type="ARBA" id="ARBA00007715"/>
    </source>
</evidence>
<dbReference type="PANTHER" id="PTHR19315">
    <property type="entry name" value="ER MEMBRANE PROTEIN COMPLEX SUBUNIT 4"/>
    <property type="match status" value="1"/>
</dbReference>
<evidence type="ECO:0000256" key="5">
    <source>
        <dbReference type="ARBA" id="ARBA00022824"/>
    </source>
</evidence>